<dbReference type="SUPFAM" id="SSF52047">
    <property type="entry name" value="RNI-like"/>
    <property type="match status" value="1"/>
</dbReference>
<keyword evidence="3" id="KW-0677">Repeat</keyword>
<dbReference type="Pfam" id="PF13516">
    <property type="entry name" value="LRR_6"/>
    <property type="match status" value="3"/>
</dbReference>
<evidence type="ECO:0000256" key="3">
    <source>
        <dbReference type="ARBA" id="ARBA00022737"/>
    </source>
</evidence>
<reference evidence="4" key="1">
    <citation type="submission" date="2021-02" db="EMBL/GenBank/DDBJ databases">
        <authorList>
            <person name="Nowell W R."/>
        </authorList>
    </citation>
    <scope>NUCLEOTIDE SEQUENCE</scope>
</reference>
<dbReference type="Gene3D" id="3.80.10.10">
    <property type="entry name" value="Ribonuclease Inhibitor"/>
    <property type="match status" value="1"/>
</dbReference>
<dbReference type="GO" id="GO:0005829">
    <property type="term" value="C:cytosol"/>
    <property type="evidence" value="ECO:0007669"/>
    <property type="project" value="TreeGrafter"/>
</dbReference>
<dbReference type="GO" id="GO:0005096">
    <property type="term" value="F:GTPase activator activity"/>
    <property type="evidence" value="ECO:0007669"/>
    <property type="project" value="UniProtKB-KW"/>
</dbReference>
<gene>
    <name evidence="4" type="ORF">OXD698_LOCUS42143</name>
</gene>
<evidence type="ECO:0000256" key="1">
    <source>
        <dbReference type="ARBA" id="ARBA00022468"/>
    </source>
</evidence>
<dbReference type="GO" id="GO:0031267">
    <property type="term" value="F:small GTPase binding"/>
    <property type="evidence" value="ECO:0007669"/>
    <property type="project" value="TreeGrafter"/>
</dbReference>
<name>A0A820DA31_9BILA</name>
<dbReference type="PANTHER" id="PTHR24113:SF12">
    <property type="entry name" value="RAN GTPASE-ACTIVATING PROTEIN 1"/>
    <property type="match status" value="1"/>
</dbReference>
<dbReference type="AlphaFoldDB" id="A0A820DA31"/>
<dbReference type="Proteomes" id="UP000663844">
    <property type="component" value="Unassembled WGS sequence"/>
</dbReference>
<organism evidence="4 5">
    <name type="scientific">Adineta steineri</name>
    <dbReference type="NCBI Taxonomy" id="433720"/>
    <lineage>
        <taxon>Eukaryota</taxon>
        <taxon>Metazoa</taxon>
        <taxon>Spiralia</taxon>
        <taxon>Gnathifera</taxon>
        <taxon>Rotifera</taxon>
        <taxon>Eurotatoria</taxon>
        <taxon>Bdelloidea</taxon>
        <taxon>Adinetida</taxon>
        <taxon>Adinetidae</taxon>
        <taxon>Adineta</taxon>
    </lineage>
</organism>
<accession>A0A820DA31</accession>
<dbReference type="GO" id="GO:0005634">
    <property type="term" value="C:nucleus"/>
    <property type="evidence" value="ECO:0007669"/>
    <property type="project" value="TreeGrafter"/>
</dbReference>
<dbReference type="InterPro" id="IPR001611">
    <property type="entry name" value="Leu-rich_rpt"/>
</dbReference>
<proteinExistence type="predicted"/>
<dbReference type="InterPro" id="IPR032675">
    <property type="entry name" value="LRR_dom_sf"/>
</dbReference>
<dbReference type="EMBL" id="CAJOAZ010010774">
    <property type="protein sequence ID" value="CAF4226171.1"/>
    <property type="molecule type" value="Genomic_DNA"/>
</dbReference>
<dbReference type="GO" id="GO:0006913">
    <property type="term" value="P:nucleocytoplasmic transport"/>
    <property type="evidence" value="ECO:0007669"/>
    <property type="project" value="TreeGrafter"/>
</dbReference>
<comment type="caution">
    <text evidence="4">The sequence shown here is derived from an EMBL/GenBank/DDBJ whole genome shotgun (WGS) entry which is preliminary data.</text>
</comment>
<dbReference type="GO" id="GO:0048471">
    <property type="term" value="C:perinuclear region of cytoplasm"/>
    <property type="evidence" value="ECO:0007669"/>
    <property type="project" value="TreeGrafter"/>
</dbReference>
<dbReference type="PANTHER" id="PTHR24113">
    <property type="entry name" value="RAN GTPASE-ACTIVATING PROTEIN 1"/>
    <property type="match status" value="1"/>
</dbReference>
<keyword evidence="2" id="KW-0433">Leucine-rich repeat</keyword>
<feature type="non-terminal residue" evidence="4">
    <location>
        <position position="1"/>
    </location>
</feature>
<evidence type="ECO:0000313" key="5">
    <source>
        <dbReference type="Proteomes" id="UP000663844"/>
    </source>
</evidence>
<sequence length="153" mass="16645">LNLGGNTIGDVGAQYLAEGLQNNATLTALNLCSNEIGDVGAQHLAEGLRNNTTLTELNLESNQIGDIGGQHLVDAVQNNTMKIYFLFAMIISNCLAKQDPPRILHGIFSDSNTTQVYYGSLNFDTENFDIFNSLNINDIGNPQRIKYAVLPLT</sequence>
<feature type="non-terminal residue" evidence="4">
    <location>
        <position position="153"/>
    </location>
</feature>
<keyword evidence="1" id="KW-0343">GTPase activation</keyword>
<evidence type="ECO:0000313" key="4">
    <source>
        <dbReference type="EMBL" id="CAF4226171.1"/>
    </source>
</evidence>
<protein>
    <submittedName>
        <fullName evidence="4">Uncharacterized protein</fullName>
    </submittedName>
</protein>
<dbReference type="SMART" id="SM00368">
    <property type="entry name" value="LRR_RI"/>
    <property type="match status" value="3"/>
</dbReference>
<evidence type="ECO:0000256" key="2">
    <source>
        <dbReference type="ARBA" id="ARBA00022614"/>
    </source>
</evidence>
<dbReference type="InterPro" id="IPR027038">
    <property type="entry name" value="RanGap"/>
</dbReference>